<dbReference type="GO" id="GO:0003723">
    <property type="term" value="F:RNA binding"/>
    <property type="evidence" value="ECO:0007669"/>
    <property type="project" value="InterPro"/>
</dbReference>
<dbReference type="SUPFAM" id="SSF55120">
    <property type="entry name" value="Pseudouridine synthase"/>
    <property type="match status" value="1"/>
</dbReference>
<evidence type="ECO:0000256" key="5">
    <source>
        <dbReference type="HAMAP-Rule" id="MF_01080"/>
    </source>
</evidence>
<dbReference type="EMBL" id="JXLI01000010">
    <property type="protein sequence ID" value="KJY56727.1"/>
    <property type="molecule type" value="Genomic_DNA"/>
</dbReference>
<sequence>MLNGILVIDKEKGMTSADVVYQLRKVLHIKKIGHAGTLDPDVTGVLPIAIGQATKLIELMHTQNKRYIGQGILGFATDSCDISGKITASKKITNKVKSTEIKDAMQEFVGQIEQVPPIYSAVRVNGRHLYEYARAGIEVERPKRQVKIFAYNLVNEPIFDKEKGQEMFDFEIECSKGTYVRSLINDLGTQLKIPAVMKSLRRTSSSGFDISQSVKLSEITEDPKLIDQIIQPIDSFFRNYVQMDLDDKLWSKVKNGAAISLKTNAKKVALSYNNKVKAIYRKDGTIYRPYLMLLQNE</sequence>
<dbReference type="GO" id="GO:0031119">
    <property type="term" value="P:tRNA pseudouridine synthesis"/>
    <property type="evidence" value="ECO:0007669"/>
    <property type="project" value="UniProtKB-UniRule"/>
</dbReference>
<evidence type="ECO:0000256" key="3">
    <source>
        <dbReference type="ARBA" id="ARBA00022694"/>
    </source>
</evidence>
<dbReference type="RefSeq" id="WP_046324991.1">
    <property type="nucleotide sequence ID" value="NZ_JBHTMT010000001.1"/>
</dbReference>
<comment type="function">
    <text evidence="5">Responsible for synthesis of pseudouridine from uracil-55 in the psi GC loop of transfer RNAs.</text>
</comment>
<dbReference type="Pfam" id="PF01509">
    <property type="entry name" value="TruB_N"/>
    <property type="match status" value="1"/>
</dbReference>
<dbReference type="Pfam" id="PF16198">
    <property type="entry name" value="TruB_C_2"/>
    <property type="match status" value="1"/>
</dbReference>
<dbReference type="STRING" id="1218507.JF74_10790"/>
<gene>
    <name evidence="5 8" type="primary">truB</name>
    <name evidence="8" type="ORF">JF74_10790</name>
</gene>
<comment type="similarity">
    <text evidence="2 5">Belongs to the pseudouridine synthase TruB family. Type 1 subfamily.</text>
</comment>
<dbReference type="CDD" id="cd02573">
    <property type="entry name" value="PseudoU_synth_EcTruB"/>
    <property type="match status" value="1"/>
</dbReference>
<dbReference type="InterPro" id="IPR014780">
    <property type="entry name" value="tRNA_psdUridine_synth_TruB"/>
</dbReference>
<dbReference type="InterPro" id="IPR032819">
    <property type="entry name" value="TruB_C"/>
</dbReference>
<dbReference type="Gene3D" id="3.30.2350.10">
    <property type="entry name" value="Pseudouridine synthase"/>
    <property type="match status" value="1"/>
</dbReference>
<dbReference type="OrthoDB" id="9802309at2"/>
<organism evidence="8 9">
    <name type="scientific">Lactobacillus melliventris</name>
    <dbReference type="NCBI Taxonomy" id="1218507"/>
    <lineage>
        <taxon>Bacteria</taxon>
        <taxon>Bacillati</taxon>
        <taxon>Bacillota</taxon>
        <taxon>Bacilli</taxon>
        <taxon>Lactobacillales</taxon>
        <taxon>Lactobacillaceae</taxon>
        <taxon>Lactobacillus</taxon>
    </lineage>
</organism>
<dbReference type="HAMAP" id="MF_01080">
    <property type="entry name" value="TruB_bact"/>
    <property type="match status" value="1"/>
</dbReference>
<dbReference type="InterPro" id="IPR020103">
    <property type="entry name" value="PsdUridine_synth_cat_dom_sf"/>
</dbReference>
<dbReference type="InterPro" id="IPR002501">
    <property type="entry name" value="PsdUridine_synth_N"/>
</dbReference>
<feature type="domain" description="Pseudouridine synthase II N-terminal" evidence="6">
    <location>
        <begin position="24"/>
        <end position="180"/>
    </location>
</feature>
<protein>
    <recommendedName>
        <fullName evidence="5">tRNA pseudouridine synthase B</fullName>
        <ecNumber evidence="5">5.4.99.25</ecNumber>
    </recommendedName>
    <alternativeName>
        <fullName evidence="5">tRNA pseudouridine(55) synthase</fullName>
        <shortName evidence="5">Psi55 synthase</shortName>
    </alternativeName>
    <alternativeName>
        <fullName evidence="5">tRNA pseudouridylate synthase</fullName>
    </alternativeName>
    <alternativeName>
        <fullName evidence="5">tRNA-uridine isomerase</fullName>
    </alternativeName>
</protein>
<reference evidence="8 9" key="1">
    <citation type="submission" date="2015-01" db="EMBL/GenBank/DDBJ databases">
        <title>Comparative genomics of the lactic acid bacteria isolated from the honey bee gut.</title>
        <authorList>
            <person name="Ellegaard K.M."/>
            <person name="Tamarit D."/>
            <person name="Javelind E."/>
            <person name="Olofsson T."/>
            <person name="Andersson S.G."/>
            <person name="Vasquez A."/>
        </authorList>
    </citation>
    <scope>NUCLEOTIDE SEQUENCE [LARGE SCALE GENOMIC DNA]</scope>
    <source>
        <strain evidence="8 9">Hma8</strain>
    </source>
</reference>
<keyword evidence="4 5" id="KW-0413">Isomerase</keyword>
<dbReference type="PANTHER" id="PTHR13767:SF2">
    <property type="entry name" value="PSEUDOURIDYLATE SYNTHASE TRUB1"/>
    <property type="match status" value="1"/>
</dbReference>
<dbReference type="AlphaFoldDB" id="A0A0F4LCZ9"/>
<dbReference type="Proteomes" id="UP000033531">
    <property type="component" value="Unassembled WGS sequence"/>
</dbReference>
<evidence type="ECO:0000256" key="4">
    <source>
        <dbReference type="ARBA" id="ARBA00023235"/>
    </source>
</evidence>
<feature type="active site" description="Nucleophile" evidence="5">
    <location>
        <position position="39"/>
    </location>
</feature>
<dbReference type="GO" id="GO:1990481">
    <property type="term" value="P:mRNA pseudouridine synthesis"/>
    <property type="evidence" value="ECO:0007669"/>
    <property type="project" value="TreeGrafter"/>
</dbReference>
<evidence type="ECO:0000259" key="7">
    <source>
        <dbReference type="Pfam" id="PF16198"/>
    </source>
</evidence>
<evidence type="ECO:0000256" key="1">
    <source>
        <dbReference type="ARBA" id="ARBA00000385"/>
    </source>
</evidence>
<dbReference type="PANTHER" id="PTHR13767">
    <property type="entry name" value="TRNA-PSEUDOURIDINE SYNTHASE"/>
    <property type="match status" value="1"/>
</dbReference>
<name>A0A0F4LCZ9_9LACO</name>
<evidence type="ECO:0000256" key="2">
    <source>
        <dbReference type="ARBA" id="ARBA00005642"/>
    </source>
</evidence>
<dbReference type="GO" id="GO:0160148">
    <property type="term" value="F:tRNA pseudouridine(55) synthase activity"/>
    <property type="evidence" value="ECO:0007669"/>
    <property type="project" value="UniProtKB-EC"/>
</dbReference>
<evidence type="ECO:0000313" key="9">
    <source>
        <dbReference type="Proteomes" id="UP000033531"/>
    </source>
</evidence>
<feature type="domain" description="tRNA pseudouridylate synthase B C-terminal" evidence="7">
    <location>
        <begin position="181"/>
        <end position="236"/>
    </location>
</feature>
<dbReference type="EC" id="5.4.99.25" evidence="5"/>
<comment type="catalytic activity">
    <reaction evidence="1 5">
        <text>uridine(55) in tRNA = pseudouridine(55) in tRNA</text>
        <dbReference type="Rhea" id="RHEA:42532"/>
        <dbReference type="Rhea" id="RHEA-COMP:10101"/>
        <dbReference type="Rhea" id="RHEA-COMP:10102"/>
        <dbReference type="ChEBI" id="CHEBI:65314"/>
        <dbReference type="ChEBI" id="CHEBI:65315"/>
        <dbReference type="EC" id="5.4.99.25"/>
    </reaction>
</comment>
<evidence type="ECO:0000259" key="6">
    <source>
        <dbReference type="Pfam" id="PF01509"/>
    </source>
</evidence>
<comment type="caution">
    <text evidence="8">The sequence shown here is derived from an EMBL/GenBank/DDBJ whole genome shotgun (WGS) entry which is preliminary data.</text>
</comment>
<dbReference type="HOGENOM" id="CLU_032087_0_1_9"/>
<dbReference type="PATRIC" id="fig|1218507.3.peg.1254"/>
<proteinExistence type="inferred from homology"/>
<dbReference type="NCBIfam" id="TIGR00431">
    <property type="entry name" value="TruB"/>
    <property type="match status" value="1"/>
</dbReference>
<keyword evidence="3 5" id="KW-0819">tRNA processing</keyword>
<accession>A0A0F4LCZ9</accession>
<evidence type="ECO:0000313" key="8">
    <source>
        <dbReference type="EMBL" id="KJY56727.1"/>
    </source>
</evidence>